<accession>A0A9D2T0D7</accession>
<dbReference type="FunFam" id="3.30.565.10:FF:000006">
    <property type="entry name" value="Sensor histidine kinase WalK"/>
    <property type="match status" value="1"/>
</dbReference>
<organism evidence="12 13">
    <name type="scientific">Candidatus Intestinimonas pullistercoris</name>
    <dbReference type="NCBI Taxonomy" id="2838623"/>
    <lineage>
        <taxon>Bacteria</taxon>
        <taxon>Bacillati</taxon>
        <taxon>Bacillota</taxon>
        <taxon>Clostridia</taxon>
        <taxon>Eubacteriales</taxon>
        <taxon>Intestinimonas</taxon>
    </lineage>
</organism>
<dbReference type="SUPFAM" id="SSF47384">
    <property type="entry name" value="Homodimeric domain of signal transducing histidine kinase"/>
    <property type="match status" value="1"/>
</dbReference>
<evidence type="ECO:0000256" key="7">
    <source>
        <dbReference type="ARBA" id="ARBA00023012"/>
    </source>
</evidence>
<dbReference type="Pfam" id="PF02518">
    <property type="entry name" value="HATPase_c"/>
    <property type="match status" value="1"/>
</dbReference>
<evidence type="ECO:0000256" key="4">
    <source>
        <dbReference type="ARBA" id="ARBA00022553"/>
    </source>
</evidence>
<evidence type="ECO:0000256" key="9">
    <source>
        <dbReference type="SAM" id="Phobius"/>
    </source>
</evidence>
<feature type="transmembrane region" description="Helical" evidence="9">
    <location>
        <begin position="24"/>
        <end position="51"/>
    </location>
</feature>
<dbReference type="PRINTS" id="PR00344">
    <property type="entry name" value="BCTRLSENSOR"/>
</dbReference>
<protein>
    <recommendedName>
        <fullName evidence="3">histidine kinase</fullName>
        <ecNumber evidence="3">2.7.13.3</ecNumber>
    </recommendedName>
</protein>
<evidence type="ECO:0000256" key="6">
    <source>
        <dbReference type="ARBA" id="ARBA00022777"/>
    </source>
</evidence>
<evidence type="ECO:0000313" key="12">
    <source>
        <dbReference type="EMBL" id="HJC41817.1"/>
    </source>
</evidence>
<evidence type="ECO:0000256" key="2">
    <source>
        <dbReference type="ARBA" id="ARBA00004370"/>
    </source>
</evidence>
<comment type="caution">
    <text evidence="12">The sequence shown here is derived from an EMBL/GenBank/DDBJ whole genome shotgun (WGS) entry which is preliminary data.</text>
</comment>
<dbReference type="InterPro" id="IPR036097">
    <property type="entry name" value="HisK_dim/P_sf"/>
</dbReference>
<keyword evidence="4" id="KW-0597">Phosphoprotein</keyword>
<keyword evidence="8 9" id="KW-0472">Membrane</keyword>
<dbReference type="Gene3D" id="3.30.565.10">
    <property type="entry name" value="Histidine kinase-like ATPase, C-terminal domain"/>
    <property type="match status" value="1"/>
</dbReference>
<dbReference type="SUPFAM" id="SSF55874">
    <property type="entry name" value="ATPase domain of HSP90 chaperone/DNA topoisomerase II/histidine kinase"/>
    <property type="match status" value="1"/>
</dbReference>
<keyword evidence="5" id="KW-0808">Transferase</keyword>
<sequence>MPKRQKKSPGRIGSSIVLRLNLRLFLRLLGVHLGTDLLLLCLALGGILLWADRQCLDVAGLVAERGVPSAEATEWMAAGNYTVAALDAPPEGDGLRVMGHLVRFNALGLDLFGEGERTLSLGDAPLFFGSWSGRPGRGASYSLALENSGEPYVVTLNLEGPVGVLAYAGRILLLCQLLSLLWNLFRNAGIIKKTLRPIQELAAAAARLGNAPSSPAGMSPKELSALAGRLDQINASHLDDRIPVSGTQKELRTLAEAINAMLDRLAAAYRAQMRFVSDASHELRTPISVIQGYASLLDRWGKDDPETRQEAIDAIRSEADAMKELVEQLLFLARGDNDSMHIEMSDFDLTEVAAQVLKETEMIDQTHPFAAKWEAGPVPVHADLGLIKQCLRVLVDNSVKYTPAGGRITLRVETRGDTARLSVQDEGQGIDPESLPHVFERFFRTDQSRTRQTGGTGLGLAIAKYIVDRHGGWLEVLSREGVGTRMTVVLPLARLEERESA</sequence>
<dbReference type="Pfam" id="PF00512">
    <property type="entry name" value="HisKA"/>
    <property type="match status" value="1"/>
</dbReference>
<dbReference type="PROSITE" id="PS50885">
    <property type="entry name" value="HAMP"/>
    <property type="match status" value="1"/>
</dbReference>
<dbReference type="InterPro" id="IPR005467">
    <property type="entry name" value="His_kinase_dom"/>
</dbReference>
<proteinExistence type="predicted"/>
<dbReference type="CDD" id="cd06225">
    <property type="entry name" value="HAMP"/>
    <property type="match status" value="1"/>
</dbReference>
<dbReference type="CDD" id="cd00082">
    <property type="entry name" value="HisKA"/>
    <property type="match status" value="1"/>
</dbReference>
<evidence type="ECO:0000259" key="11">
    <source>
        <dbReference type="PROSITE" id="PS50885"/>
    </source>
</evidence>
<evidence type="ECO:0000259" key="10">
    <source>
        <dbReference type="PROSITE" id="PS50109"/>
    </source>
</evidence>
<comment type="subcellular location">
    <subcellularLocation>
        <location evidence="2">Membrane</location>
    </subcellularLocation>
</comment>
<evidence type="ECO:0000313" key="13">
    <source>
        <dbReference type="Proteomes" id="UP000823882"/>
    </source>
</evidence>
<feature type="domain" description="Histidine kinase" evidence="10">
    <location>
        <begin position="278"/>
        <end position="494"/>
    </location>
</feature>
<dbReference type="SMART" id="SM00387">
    <property type="entry name" value="HATPase_c"/>
    <property type="match status" value="1"/>
</dbReference>
<dbReference type="FunFam" id="1.10.287.130:FF:000001">
    <property type="entry name" value="Two-component sensor histidine kinase"/>
    <property type="match status" value="1"/>
</dbReference>
<dbReference type="InterPro" id="IPR003661">
    <property type="entry name" value="HisK_dim/P_dom"/>
</dbReference>
<dbReference type="InterPro" id="IPR003594">
    <property type="entry name" value="HATPase_dom"/>
</dbReference>
<dbReference type="GO" id="GO:0000155">
    <property type="term" value="F:phosphorelay sensor kinase activity"/>
    <property type="evidence" value="ECO:0007669"/>
    <property type="project" value="InterPro"/>
</dbReference>
<dbReference type="EC" id="2.7.13.3" evidence="3"/>
<evidence type="ECO:0000256" key="1">
    <source>
        <dbReference type="ARBA" id="ARBA00000085"/>
    </source>
</evidence>
<keyword evidence="7" id="KW-0902">Two-component regulatory system</keyword>
<dbReference type="CDD" id="cd00075">
    <property type="entry name" value="HATPase"/>
    <property type="match status" value="1"/>
</dbReference>
<gene>
    <name evidence="12" type="ORF">H9701_09760</name>
</gene>
<dbReference type="InterPro" id="IPR003660">
    <property type="entry name" value="HAMP_dom"/>
</dbReference>
<dbReference type="AlphaFoldDB" id="A0A9D2T0D7"/>
<feature type="domain" description="HAMP" evidence="11">
    <location>
        <begin position="223"/>
        <end position="270"/>
    </location>
</feature>
<dbReference type="Proteomes" id="UP000823882">
    <property type="component" value="Unassembled WGS sequence"/>
</dbReference>
<keyword evidence="9" id="KW-1133">Transmembrane helix</keyword>
<evidence type="ECO:0000256" key="8">
    <source>
        <dbReference type="ARBA" id="ARBA00023136"/>
    </source>
</evidence>
<dbReference type="SMART" id="SM00388">
    <property type="entry name" value="HisKA"/>
    <property type="match status" value="1"/>
</dbReference>
<comment type="catalytic activity">
    <reaction evidence="1">
        <text>ATP + protein L-histidine = ADP + protein N-phospho-L-histidine.</text>
        <dbReference type="EC" id="2.7.13.3"/>
    </reaction>
</comment>
<dbReference type="InterPro" id="IPR050736">
    <property type="entry name" value="Sensor_HK_Regulatory"/>
</dbReference>
<name>A0A9D2T0D7_9FIRM</name>
<evidence type="ECO:0000256" key="3">
    <source>
        <dbReference type="ARBA" id="ARBA00012438"/>
    </source>
</evidence>
<dbReference type="PROSITE" id="PS50109">
    <property type="entry name" value="HIS_KIN"/>
    <property type="match status" value="1"/>
</dbReference>
<dbReference type="PANTHER" id="PTHR43711:SF28">
    <property type="entry name" value="SENSOR HISTIDINE KINASE YXDK"/>
    <property type="match status" value="1"/>
</dbReference>
<dbReference type="InterPro" id="IPR004358">
    <property type="entry name" value="Sig_transdc_His_kin-like_C"/>
</dbReference>
<keyword evidence="9" id="KW-0812">Transmembrane</keyword>
<dbReference type="Pfam" id="PF00672">
    <property type="entry name" value="HAMP"/>
    <property type="match status" value="1"/>
</dbReference>
<keyword evidence="6 12" id="KW-0418">Kinase</keyword>
<dbReference type="GO" id="GO:0016020">
    <property type="term" value="C:membrane"/>
    <property type="evidence" value="ECO:0007669"/>
    <property type="project" value="UniProtKB-SubCell"/>
</dbReference>
<reference evidence="12" key="1">
    <citation type="journal article" date="2021" name="PeerJ">
        <title>Extensive microbial diversity within the chicken gut microbiome revealed by metagenomics and culture.</title>
        <authorList>
            <person name="Gilroy R."/>
            <person name="Ravi A."/>
            <person name="Getino M."/>
            <person name="Pursley I."/>
            <person name="Horton D.L."/>
            <person name="Alikhan N.F."/>
            <person name="Baker D."/>
            <person name="Gharbi K."/>
            <person name="Hall N."/>
            <person name="Watson M."/>
            <person name="Adriaenssens E.M."/>
            <person name="Foster-Nyarko E."/>
            <person name="Jarju S."/>
            <person name="Secka A."/>
            <person name="Antonio M."/>
            <person name="Oren A."/>
            <person name="Chaudhuri R.R."/>
            <person name="La Ragione R."/>
            <person name="Hildebrand F."/>
            <person name="Pallen M.J."/>
        </authorList>
    </citation>
    <scope>NUCLEOTIDE SEQUENCE</scope>
    <source>
        <strain evidence="12">CHK186-1790</strain>
    </source>
</reference>
<dbReference type="PANTHER" id="PTHR43711">
    <property type="entry name" value="TWO-COMPONENT HISTIDINE KINASE"/>
    <property type="match status" value="1"/>
</dbReference>
<dbReference type="Gene3D" id="1.10.287.130">
    <property type="match status" value="1"/>
</dbReference>
<evidence type="ECO:0000256" key="5">
    <source>
        <dbReference type="ARBA" id="ARBA00022679"/>
    </source>
</evidence>
<reference evidence="12" key="2">
    <citation type="submission" date="2021-04" db="EMBL/GenBank/DDBJ databases">
        <authorList>
            <person name="Gilroy R."/>
        </authorList>
    </citation>
    <scope>NUCLEOTIDE SEQUENCE</scope>
    <source>
        <strain evidence="12">CHK186-1790</strain>
    </source>
</reference>
<dbReference type="SMART" id="SM00304">
    <property type="entry name" value="HAMP"/>
    <property type="match status" value="1"/>
</dbReference>
<dbReference type="EMBL" id="DWWJ01000183">
    <property type="protein sequence ID" value="HJC41817.1"/>
    <property type="molecule type" value="Genomic_DNA"/>
</dbReference>
<dbReference type="InterPro" id="IPR036890">
    <property type="entry name" value="HATPase_C_sf"/>
</dbReference>